<gene>
    <name evidence="1" type="ordered locus">AS9A_0757</name>
</gene>
<dbReference type="Proteomes" id="UP000009235">
    <property type="component" value="Chromosome"/>
</dbReference>
<name>F6ELB9_HOYSD</name>
<evidence type="ECO:0000313" key="2">
    <source>
        <dbReference type="Proteomes" id="UP000009235"/>
    </source>
</evidence>
<dbReference type="AlphaFoldDB" id="F6ELB9"/>
<proteinExistence type="predicted"/>
<evidence type="ECO:0000313" key="1">
    <source>
        <dbReference type="EMBL" id="AEF39211.1"/>
    </source>
</evidence>
<organism evidence="1 2">
    <name type="scientific">Hoyosella subflava (strain DSM 45089 / JCM 17490 / NBRC 109087 / DQS3-9A1)</name>
    <name type="common">Amycolicicoccus subflavus</name>
    <dbReference type="NCBI Taxonomy" id="443218"/>
    <lineage>
        <taxon>Bacteria</taxon>
        <taxon>Bacillati</taxon>
        <taxon>Actinomycetota</taxon>
        <taxon>Actinomycetes</taxon>
        <taxon>Mycobacteriales</taxon>
        <taxon>Hoyosellaceae</taxon>
        <taxon>Hoyosella</taxon>
    </lineage>
</organism>
<reference evidence="1 2" key="1">
    <citation type="journal article" date="2011" name="J. Bacteriol.">
        <title>Complete genome sequence of Amycolicicoccus subflavus DQS3-9A1T, an actinomycete isolated from crude oil-polluted soil.</title>
        <authorList>
            <person name="Cai M."/>
            <person name="Chen W.M."/>
            <person name="Nie Y."/>
            <person name="Chi C.Q."/>
            <person name="Wang Y.N."/>
            <person name="Tang Y.Q."/>
            <person name="Li G.Y."/>
            <person name="Wu X.L."/>
        </authorList>
    </citation>
    <scope>NUCLEOTIDE SEQUENCE [LARGE SCALE GENOMIC DNA]</scope>
    <source>
        <strain evidence="2">DSM 45089 / DQS3-9A1</strain>
    </source>
</reference>
<dbReference type="RefSeq" id="WP_013805560.1">
    <property type="nucleotide sequence ID" value="NC_015564.1"/>
</dbReference>
<sequence>MRAVRSIARTESGRRWRTSLLPDRLVPFKAAIAALSAAEIVAHYQVVDPAWLWSPASHGTSVVLQRFASELGVGALELVIAAAVSY</sequence>
<accession>F6ELB9</accession>
<dbReference type="STRING" id="443218.AS9A_0757"/>
<dbReference type="HOGENOM" id="CLU_2490987_0_0_11"/>
<keyword evidence="2" id="KW-1185">Reference proteome</keyword>
<protein>
    <submittedName>
        <fullName evidence="1">Uncharacterized protein</fullName>
    </submittedName>
</protein>
<dbReference type="KEGG" id="asd:AS9A_0757"/>
<dbReference type="EMBL" id="CP002786">
    <property type="protein sequence ID" value="AEF39211.1"/>
    <property type="molecule type" value="Genomic_DNA"/>
</dbReference>